<sequence>MGSACSSPVYQVEDTHLRTRGADAQIPLNKIPKFSCKYCRGPGLLYHVDCKLSARNKNLPDSSCCASNIPVRDFTQASAVMAYPIQSIATRSARRRSNSHKRHSSSLSVAVERDSGQTLSSTPKANMKHCSSVGAEVDTLTRFSSKKSGYKKMVSRNGEVSDRKLKRLKGIEETSAAYCVQVIPIRHAITSVFMRESEERNVILGEESNDLCILEQMFESLLELEVYHTAQLQLIALQTKSRDEIRTDEENERNFILFCFHETLVRSDANGNDGAPKQELKSVHSRSSCLEYPVCKYKGSYLPSVELVVEPMAREASSCPYCELLIRQGEIPCRDSQFVSLYSFRIPVNEQCIDFEYIDNKLRRQATLVSRFIPSFSLKATKVVSMGKPCHRLYAGYDDMGVFATQCRPPRPAPGIPEG</sequence>
<gene>
    <name evidence="2" type="ORF">TVY486_1101910</name>
</gene>
<proteinExistence type="predicted"/>
<feature type="compositionally biased region" description="Basic residues" evidence="1">
    <location>
        <begin position="92"/>
        <end position="104"/>
    </location>
</feature>
<reference evidence="2" key="1">
    <citation type="journal article" date="2012" name="Proc. Natl. Acad. Sci. U.S.A.">
        <title>Antigenic diversity is generated by distinct evolutionary mechanisms in African trypanosome species.</title>
        <authorList>
            <person name="Jackson A.P."/>
            <person name="Berry A."/>
            <person name="Aslett M."/>
            <person name="Allison H.C."/>
            <person name="Burton P."/>
            <person name="Vavrova-Anderson J."/>
            <person name="Brown R."/>
            <person name="Browne H."/>
            <person name="Corton N."/>
            <person name="Hauser H."/>
            <person name="Gamble J."/>
            <person name="Gilderthorp R."/>
            <person name="Marcello L."/>
            <person name="McQuillan J."/>
            <person name="Otto T.D."/>
            <person name="Quail M.A."/>
            <person name="Sanders M.J."/>
            <person name="van Tonder A."/>
            <person name="Ginger M.L."/>
            <person name="Field M.C."/>
            <person name="Barry J.D."/>
            <person name="Hertz-Fowler C."/>
            <person name="Berriman M."/>
        </authorList>
    </citation>
    <scope>NUCLEOTIDE SEQUENCE</scope>
    <source>
        <strain evidence="2">Y486</strain>
    </source>
</reference>
<dbReference type="AlphaFoldDB" id="G0UA74"/>
<evidence type="ECO:0000313" key="2">
    <source>
        <dbReference type="EMBL" id="CCC52706.1"/>
    </source>
</evidence>
<evidence type="ECO:0000256" key="1">
    <source>
        <dbReference type="SAM" id="MobiDB-lite"/>
    </source>
</evidence>
<accession>G0UA74</accession>
<protein>
    <submittedName>
        <fullName evidence="2">Uncharacterized protein</fullName>
    </submittedName>
</protein>
<organism evidence="2">
    <name type="scientific">Trypanosoma vivax (strain Y486)</name>
    <dbReference type="NCBI Taxonomy" id="1055687"/>
    <lineage>
        <taxon>Eukaryota</taxon>
        <taxon>Discoba</taxon>
        <taxon>Euglenozoa</taxon>
        <taxon>Kinetoplastea</taxon>
        <taxon>Metakinetoplastina</taxon>
        <taxon>Trypanosomatida</taxon>
        <taxon>Trypanosomatidae</taxon>
        <taxon>Trypanosoma</taxon>
        <taxon>Duttonella</taxon>
    </lineage>
</organism>
<feature type="region of interest" description="Disordered" evidence="1">
    <location>
        <begin position="91"/>
        <end position="127"/>
    </location>
</feature>
<dbReference type="VEuPathDB" id="TriTrypDB:TvY486_1101910"/>
<dbReference type="EMBL" id="HE573027">
    <property type="protein sequence ID" value="CCC52706.1"/>
    <property type="molecule type" value="Genomic_DNA"/>
</dbReference>
<name>G0UA74_TRYVY</name>